<evidence type="ECO:0000313" key="1">
    <source>
        <dbReference type="Proteomes" id="UP000095283"/>
    </source>
</evidence>
<accession>A0A1I7WYS1</accession>
<sequence length="93" mass="10499">MSMDSHEVDQAYKCLIKKSTSLSDFLEQRGNRLLSDSPDEREAVLSEVVTVIRRLPNDFLNSQQALAGGCVLDGIKHLTKIKEAMIKHRNEND</sequence>
<keyword evidence="1" id="KW-1185">Reference proteome</keyword>
<organism evidence="1 2">
    <name type="scientific">Heterorhabditis bacteriophora</name>
    <name type="common">Entomopathogenic nematode worm</name>
    <dbReference type="NCBI Taxonomy" id="37862"/>
    <lineage>
        <taxon>Eukaryota</taxon>
        <taxon>Metazoa</taxon>
        <taxon>Ecdysozoa</taxon>
        <taxon>Nematoda</taxon>
        <taxon>Chromadorea</taxon>
        <taxon>Rhabditida</taxon>
        <taxon>Rhabditina</taxon>
        <taxon>Rhabditomorpha</taxon>
        <taxon>Strongyloidea</taxon>
        <taxon>Heterorhabditidae</taxon>
        <taxon>Heterorhabditis</taxon>
    </lineage>
</organism>
<reference evidence="2" key="1">
    <citation type="submission" date="2016-11" db="UniProtKB">
        <authorList>
            <consortium name="WormBaseParasite"/>
        </authorList>
    </citation>
    <scope>IDENTIFICATION</scope>
</reference>
<protein>
    <submittedName>
        <fullName evidence="2">Uncharacterized protein</fullName>
    </submittedName>
</protein>
<dbReference type="WBParaSite" id="Hba_10338">
    <property type="protein sequence ID" value="Hba_10338"/>
    <property type="gene ID" value="Hba_10338"/>
</dbReference>
<dbReference type="Proteomes" id="UP000095283">
    <property type="component" value="Unplaced"/>
</dbReference>
<dbReference type="AlphaFoldDB" id="A0A1I7WYS1"/>
<proteinExistence type="predicted"/>
<name>A0A1I7WYS1_HETBA</name>
<evidence type="ECO:0000313" key="2">
    <source>
        <dbReference type="WBParaSite" id="Hba_10338"/>
    </source>
</evidence>